<keyword evidence="1" id="KW-0175">Coiled coil</keyword>
<accession>A0A2Z4Y6H0</accession>
<dbReference type="AlphaFoldDB" id="A0A2Z4Y6H0"/>
<keyword evidence="3" id="KW-1133">Transmembrane helix</keyword>
<gene>
    <name evidence="4" type="ORF">BRCON_2017</name>
</gene>
<protein>
    <submittedName>
        <fullName evidence="4">Uncharacterized protein</fullName>
    </submittedName>
</protein>
<proteinExistence type="predicted"/>
<keyword evidence="3" id="KW-0812">Transmembrane</keyword>
<evidence type="ECO:0000313" key="4">
    <source>
        <dbReference type="EMBL" id="AXA36794.1"/>
    </source>
</evidence>
<keyword evidence="3" id="KW-0472">Membrane</keyword>
<name>A0A2Z4Y6H0_SUMC1</name>
<feature type="region of interest" description="Disordered" evidence="2">
    <location>
        <begin position="194"/>
        <end position="249"/>
    </location>
</feature>
<feature type="region of interest" description="Disordered" evidence="2">
    <location>
        <begin position="131"/>
        <end position="161"/>
    </location>
</feature>
<organism evidence="4 5">
    <name type="scientific">Sumerlaea chitinivorans</name>
    <dbReference type="NCBI Taxonomy" id="2250252"/>
    <lineage>
        <taxon>Bacteria</taxon>
        <taxon>Candidatus Sumerlaeota</taxon>
        <taxon>Candidatus Sumerlaeia</taxon>
        <taxon>Candidatus Sumerlaeales</taxon>
        <taxon>Candidatus Sumerlaeaceae</taxon>
        <taxon>Candidatus Sumerlaea</taxon>
    </lineage>
</organism>
<evidence type="ECO:0000313" key="5">
    <source>
        <dbReference type="Proteomes" id="UP000262583"/>
    </source>
</evidence>
<dbReference type="KEGG" id="schv:BRCON_2017"/>
<dbReference type="Proteomes" id="UP000262583">
    <property type="component" value="Chromosome"/>
</dbReference>
<feature type="transmembrane region" description="Helical" evidence="3">
    <location>
        <begin position="165"/>
        <end position="186"/>
    </location>
</feature>
<feature type="compositionally biased region" description="Basic and acidic residues" evidence="2">
    <location>
        <begin position="142"/>
        <end position="161"/>
    </location>
</feature>
<feature type="compositionally biased region" description="Low complexity" evidence="2">
    <location>
        <begin position="214"/>
        <end position="232"/>
    </location>
</feature>
<dbReference type="EMBL" id="CP030759">
    <property type="protein sequence ID" value="AXA36794.1"/>
    <property type="molecule type" value="Genomic_DNA"/>
</dbReference>
<feature type="region of interest" description="Disordered" evidence="2">
    <location>
        <begin position="53"/>
        <end position="72"/>
    </location>
</feature>
<reference evidence="4 5" key="1">
    <citation type="submission" date="2018-05" db="EMBL/GenBank/DDBJ databases">
        <title>A metagenomic window into the 2 km-deep terrestrial subsurface aquifer revealed taxonomically and functionally diverse microbial community comprising novel uncultured bacterial lineages.</title>
        <authorList>
            <person name="Kadnikov V.V."/>
            <person name="Mardanov A.V."/>
            <person name="Beletsky A.V."/>
            <person name="Banks D."/>
            <person name="Pimenov N.V."/>
            <person name="Frank Y.A."/>
            <person name="Karnachuk O.V."/>
            <person name="Ravin N.V."/>
        </authorList>
    </citation>
    <scope>NUCLEOTIDE SEQUENCE [LARGE SCALE GENOMIC DNA]</scope>
    <source>
        <strain evidence="4">BY</strain>
    </source>
</reference>
<evidence type="ECO:0000256" key="3">
    <source>
        <dbReference type="SAM" id="Phobius"/>
    </source>
</evidence>
<evidence type="ECO:0000256" key="1">
    <source>
        <dbReference type="SAM" id="Coils"/>
    </source>
</evidence>
<sequence>MKNPIHTSLPSVASAPEKSSQLSVSWHTVLQRASRAALAITCALALALTGCGKDKGEKEKSEKSRRDRPTAERIQEVQLRIAHLHDSLAQLYQETEIQQAKIRNAQENLEALRKALGELARSRDLRSVAETSLPVAMAPVEKPSKAETTKETSRREKTKEKENRALSVTLLVFFIVFLVVFGYSAVAKRKRTAAEETPAEQKEAQSENYITVNPPQKESSPSGEESSQGSDSRASGDDKQEPTPPGASS</sequence>
<evidence type="ECO:0000256" key="2">
    <source>
        <dbReference type="SAM" id="MobiDB-lite"/>
    </source>
</evidence>
<feature type="coiled-coil region" evidence="1">
    <location>
        <begin position="74"/>
        <end position="122"/>
    </location>
</feature>